<proteinExistence type="predicted"/>
<dbReference type="InterPro" id="IPR005506">
    <property type="entry name" value="DUF312_ALF"/>
</dbReference>
<dbReference type="Pfam" id="PF03752">
    <property type="entry name" value="ALF"/>
    <property type="match status" value="1"/>
</dbReference>
<accession>A0A7W7L668</accession>
<keyword evidence="1" id="KW-0732">Signal</keyword>
<feature type="chain" id="PRO_5031379709" evidence="1">
    <location>
        <begin position="31"/>
        <end position="367"/>
    </location>
</feature>
<protein>
    <submittedName>
        <fullName evidence="2">Uncharacterized protein</fullName>
    </submittedName>
</protein>
<dbReference type="PROSITE" id="PS51257">
    <property type="entry name" value="PROKAR_LIPOPROTEIN"/>
    <property type="match status" value="1"/>
</dbReference>
<feature type="signal peptide" evidence="1">
    <location>
        <begin position="1"/>
        <end position="30"/>
    </location>
</feature>
<evidence type="ECO:0000313" key="3">
    <source>
        <dbReference type="Proteomes" id="UP000556436"/>
    </source>
</evidence>
<comment type="caution">
    <text evidence="2">The sequence shown here is derived from an EMBL/GenBank/DDBJ whole genome shotgun (WGS) entry which is preliminary data.</text>
</comment>
<evidence type="ECO:0000256" key="1">
    <source>
        <dbReference type="SAM" id="SignalP"/>
    </source>
</evidence>
<reference evidence="2 3" key="1">
    <citation type="submission" date="2020-08" db="EMBL/GenBank/DDBJ databases">
        <title>Genomic Encyclopedia of Type Strains, Phase III (KMG-III): the genomes of soil and plant-associated and newly described type strains.</title>
        <authorList>
            <person name="Whitman W."/>
        </authorList>
    </citation>
    <scope>NUCLEOTIDE SEQUENCE [LARGE SCALE GENOMIC DNA]</scope>
    <source>
        <strain evidence="2 3">CECT 3265</strain>
    </source>
</reference>
<dbReference type="RefSeq" id="WP_229821885.1">
    <property type="nucleotide sequence ID" value="NZ_BMRW01000001.1"/>
</dbReference>
<gene>
    <name evidence="2" type="ORF">FHS38_000391</name>
</gene>
<evidence type="ECO:0000313" key="2">
    <source>
        <dbReference type="EMBL" id="MBB4884382.1"/>
    </source>
</evidence>
<keyword evidence="3" id="KW-1185">Reference proteome</keyword>
<organism evidence="2 3">
    <name type="scientific">Streptomyces netropsis</name>
    <name type="common">Streptoverticillium netropsis</name>
    <dbReference type="NCBI Taxonomy" id="55404"/>
    <lineage>
        <taxon>Bacteria</taxon>
        <taxon>Bacillati</taxon>
        <taxon>Actinomycetota</taxon>
        <taxon>Actinomycetes</taxon>
        <taxon>Kitasatosporales</taxon>
        <taxon>Streptomycetaceae</taxon>
        <taxon>Streptomyces</taxon>
    </lineage>
</organism>
<dbReference type="Proteomes" id="UP000556436">
    <property type="component" value="Unassembled WGS sequence"/>
</dbReference>
<sequence length="367" mass="39961">MSRQWWAAQTLTVSMLVGCGALAGAAPAWASTRIPAAVLADQSADQPSLITAAAAQEARDRVLKLAKSYLPAEIRVSAWNALRSSRGDEAIREWLAPGGGFEAAMQRMRTTQSRNKAFCERVVRTHTVEFSPAVRAAADRAVKGTDADRVAFVKAGYAEAQQRDRDARAADAQHRQEVAAKDRDFVRTVAERDPGENVRVAAQWALRPGTTDADIAEFFGYGWMTGATLDLEGYRIRVADAEVLRHSTLSRLIQQAVAAEQALQSSADTAKARAEAERAWRTVADHADAARTAWLAEQATAMAQADSWKVIATAAKESTDELWKNITAPAEANQGSWAKEQSEAAGTAEFWKDMFDRAQDSQKRVKG</sequence>
<dbReference type="EMBL" id="JACHJG010000001">
    <property type="protein sequence ID" value="MBB4884382.1"/>
    <property type="molecule type" value="Genomic_DNA"/>
</dbReference>
<dbReference type="AlphaFoldDB" id="A0A7W7L668"/>
<name>A0A7W7L668_STRNE</name>